<dbReference type="AlphaFoldDB" id="A0AAW9TYN4"/>
<gene>
    <name evidence="1" type="ORF">GHK53_29665</name>
</gene>
<evidence type="ECO:0000313" key="1">
    <source>
        <dbReference type="EMBL" id="MQW36826.1"/>
    </source>
</evidence>
<organism evidence="1 2">
    <name type="scientific">Rhizobium meliloti</name>
    <name type="common">Ensifer meliloti</name>
    <name type="synonym">Sinorhizobium meliloti</name>
    <dbReference type="NCBI Taxonomy" id="382"/>
    <lineage>
        <taxon>Bacteria</taxon>
        <taxon>Pseudomonadati</taxon>
        <taxon>Pseudomonadota</taxon>
        <taxon>Alphaproteobacteria</taxon>
        <taxon>Hyphomicrobiales</taxon>
        <taxon>Rhizobiaceae</taxon>
        <taxon>Sinorhizobium/Ensifer group</taxon>
        <taxon>Sinorhizobium</taxon>
    </lineage>
</organism>
<protein>
    <submittedName>
        <fullName evidence="1">Uncharacterized protein</fullName>
    </submittedName>
</protein>
<proteinExistence type="predicted"/>
<dbReference type="Proteomes" id="UP000429484">
    <property type="component" value="Unassembled WGS sequence"/>
</dbReference>
<accession>A0AAW9TYN4</accession>
<comment type="caution">
    <text evidence="1">The sequence shown here is derived from an EMBL/GenBank/DDBJ whole genome shotgun (WGS) entry which is preliminary data.</text>
</comment>
<name>A0AAW9TYN4_RHIML</name>
<evidence type="ECO:0000313" key="2">
    <source>
        <dbReference type="Proteomes" id="UP000429484"/>
    </source>
</evidence>
<sequence length="81" mass="8796">MAWPPTTATKREVNMGENGMIGWPENSVLVHAAIFIRTGPGNGDRMVASKHGLVRDFGALPALLNSPLNREVSAFDLRIQP</sequence>
<reference evidence="1 2" key="1">
    <citation type="journal article" date="2013" name="Genome Biol.">
        <title>Comparative genomics of the core and accessory genomes of 48 Sinorhizobium strains comprising five genospecies.</title>
        <authorList>
            <person name="Sugawara M."/>
            <person name="Epstein B."/>
            <person name="Badgley B.D."/>
            <person name="Unno T."/>
            <person name="Xu L."/>
            <person name="Reese J."/>
            <person name="Gyaneshwar P."/>
            <person name="Denny R."/>
            <person name="Mudge J."/>
            <person name="Bharti A.K."/>
            <person name="Farmer A.D."/>
            <person name="May G.D."/>
            <person name="Woodward J.E."/>
            <person name="Medigue C."/>
            <person name="Vallenet D."/>
            <person name="Lajus A."/>
            <person name="Rouy Z."/>
            <person name="Martinez-Vaz B."/>
            <person name="Tiffin P."/>
            <person name="Young N.D."/>
            <person name="Sadowsky M.J."/>
        </authorList>
    </citation>
    <scope>NUCLEOTIDE SEQUENCE [LARGE SCALE GENOMIC DNA]</scope>
    <source>
        <strain evidence="1 2">N6B1</strain>
    </source>
</reference>
<dbReference type="EMBL" id="WISR01000242">
    <property type="protein sequence ID" value="MQW36826.1"/>
    <property type="molecule type" value="Genomic_DNA"/>
</dbReference>